<evidence type="ECO:0000313" key="1">
    <source>
        <dbReference type="EMBL" id="TRY98125.1"/>
    </source>
</evidence>
<sequence>MLYLNEIRGKARFCELDSNRRGGEKSGL</sequence>
<comment type="caution">
    <text evidence="1">The sequence shown here is derived from an EMBL/GenBank/DDBJ whole genome shotgun (WGS) entry which is preliminary data.</text>
</comment>
<gene>
    <name evidence="1" type="ORF">DNTS_028486</name>
</gene>
<organism evidence="1 2">
    <name type="scientific">Danionella cerebrum</name>
    <dbReference type="NCBI Taxonomy" id="2873325"/>
    <lineage>
        <taxon>Eukaryota</taxon>
        <taxon>Metazoa</taxon>
        <taxon>Chordata</taxon>
        <taxon>Craniata</taxon>
        <taxon>Vertebrata</taxon>
        <taxon>Euteleostomi</taxon>
        <taxon>Actinopterygii</taxon>
        <taxon>Neopterygii</taxon>
        <taxon>Teleostei</taxon>
        <taxon>Ostariophysi</taxon>
        <taxon>Cypriniformes</taxon>
        <taxon>Danionidae</taxon>
        <taxon>Danioninae</taxon>
        <taxon>Danionella</taxon>
    </lineage>
</organism>
<accession>A0A553R7H0</accession>
<dbReference type="OrthoDB" id="4703at2759"/>
<proteinExistence type="predicted"/>
<protein>
    <submittedName>
        <fullName evidence="1">Uncharacterized protein</fullName>
    </submittedName>
</protein>
<evidence type="ECO:0000313" key="2">
    <source>
        <dbReference type="Proteomes" id="UP000316079"/>
    </source>
</evidence>
<keyword evidence="2" id="KW-1185">Reference proteome</keyword>
<reference evidence="1 2" key="1">
    <citation type="journal article" date="2019" name="Sci. Data">
        <title>Hybrid genome assembly and annotation of Danionella translucida.</title>
        <authorList>
            <person name="Kadobianskyi M."/>
            <person name="Schulze L."/>
            <person name="Schuelke M."/>
            <person name="Judkewitz B."/>
        </authorList>
    </citation>
    <scope>NUCLEOTIDE SEQUENCE [LARGE SCALE GENOMIC DNA]</scope>
    <source>
        <strain evidence="1 2">Bolton</strain>
    </source>
</reference>
<dbReference type="Proteomes" id="UP000316079">
    <property type="component" value="Unassembled WGS sequence"/>
</dbReference>
<dbReference type="AlphaFoldDB" id="A0A553R7H0"/>
<dbReference type="EMBL" id="SRMA01025189">
    <property type="protein sequence ID" value="TRY98125.1"/>
    <property type="molecule type" value="Genomic_DNA"/>
</dbReference>
<name>A0A553R7H0_9TELE</name>